<keyword evidence="2" id="KW-1185">Reference proteome</keyword>
<dbReference type="Proteomes" id="UP000030351">
    <property type="component" value="Unassembled WGS sequence"/>
</dbReference>
<evidence type="ECO:0000313" key="1">
    <source>
        <dbReference type="EMBL" id="KGT95776.1"/>
    </source>
</evidence>
<dbReference type="AlphaFoldDB" id="A0A0A3ZDN8"/>
<gene>
    <name evidence="1" type="ORF">NG99_01115</name>
</gene>
<comment type="caution">
    <text evidence="1">The sequence shown here is derived from an EMBL/GenBank/DDBJ whole genome shotgun (WGS) entry which is preliminary data.</text>
</comment>
<reference evidence="1 2" key="1">
    <citation type="submission" date="2014-10" db="EMBL/GenBank/DDBJ databases">
        <title>Genome sequence of Erwinia typographi M043b.</title>
        <authorList>
            <person name="Chan K.-G."/>
            <person name="Tan W.-S."/>
        </authorList>
    </citation>
    <scope>NUCLEOTIDE SEQUENCE [LARGE SCALE GENOMIC DNA]</scope>
    <source>
        <strain evidence="1 2">M043b</strain>
    </source>
</reference>
<accession>A0A0A3ZDN8</accession>
<dbReference type="EMBL" id="JRUQ01000006">
    <property type="protein sequence ID" value="KGT95776.1"/>
    <property type="molecule type" value="Genomic_DNA"/>
</dbReference>
<protein>
    <submittedName>
        <fullName evidence="1">Uncharacterized protein</fullName>
    </submittedName>
</protein>
<sequence>MDRHAAVMCNLMGNGVMDSAIDEQESKKPSPLADWQLTGKLREFIESLIEDAELTEVCPVRLSSRIHTKILLFRLHLNPTH</sequence>
<organism evidence="1 2">
    <name type="scientific">Erwinia typographi</name>
    <dbReference type="NCBI Taxonomy" id="371042"/>
    <lineage>
        <taxon>Bacteria</taxon>
        <taxon>Pseudomonadati</taxon>
        <taxon>Pseudomonadota</taxon>
        <taxon>Gammaproteobacteria</taxon>
        <taxon>Enterobacterales</taxon>
        <taxon>Erwiniaceae</taxon>
        <taxon>Erwinia</taxon>
    </lineage>
</organism>
<name>A0A0A3ZDN8_9GAMM</name>
<proteinExistence type="predicted"/>
<evidence type="ECO:0000313" key="2">
    <source>
        <dbReference type="Proteomes" id="UP000030351"/>
    </source>
</evidence>